<evidence type="ECO:0000313" key="2">
    <source>
        <dbReference type="EMBL" id="KIY51620.1"/>
    </source>
</evidence>
<organism evidence="2 3">
    <name type="scientific">Fistulina hepatica ATCC 64428</name>
    <dbReference type="NCBI Taxonomy" id="1128425"/>
    <lineage>
        <taxon>Eukaryota</taxon>
        <taxon>Fungi</taxon>
        <taxon>Dikarya</taxon>
        <taxon>Basidiomycota</taxon>
        <taxon>Agaricomycotina</taxon>
        <taxon>Agaricomycetes</taxon>
        <taxon>Agaricomycetidae</taxon>
        <taxon>Agaricales</taxon>
        <taxon>Fistulinaceae</taxon>
        <taxon>Fistulina</taxon>
    </lineage>
</organism>
<keyword evidence="3" id="KW-1185">Reference proteome</keyword>
<proteinExistence type="predicted"/>
<dbReference type="AlphaFoldDB" id="A0A0D7AIC4"/>
<dbReference type="Proteomes" id="UP000054144">
    <property type="component" value="Unassembled WGS sequence"/>
</dbReference>
<evidence type="ECO:0000256" key="1">
    <source>
        <dbReference type="SAM" id="Phobius"/>
    </source>
</evidence>
<gene>
    <name evidence="2" type="ORF">FISHEDRAFT_56533</name>
</gene>
<feature type="transmembrane region" description="Helical" evidence="1">
    <location>
        <begin position="20"/>
        <end position="42"/>
    </location>
</feature>
<protein>
    <submittedName>
        <fullName evidence="2">Uncharacterized protein</fullName>
    </submittedName>
</protein>
<accession>A0A0D7AIC4</accession>
<reference evidence="2 3" key="1">
    <citation type="journal article" date="2015" name="Fungal Genet. Biol.">
        <title>Evolution of novel wood decay mechanisms in Agaricales revealed by the genome sequences of Fistulina hepatica and Cylindrobasidium torrendii.</title>
        <authorList>
            <person name="Floudas D."/>
            <person name="Held B.W."/>
            <person name="Riley R."/>
            <person name="Nagy L.G."/>
            <person name="Koehler G."/>
            <person name="Ransdell A.S."/>
            <person name="Younus H."/>
            <person name="Chow J."/>
            <person name="Chiniquy J."/>
            <person name="Lipzen A."/>
            <person name="Tritt A."/>
            <person name="Sun H."/>
            <person name="Haridas S."/>
            <person name="LaButti K."/>
            <person name="Ohm R.A."/>
            <person name="Kues U."/>
            <person name="Blanchette R.A."/>
            <person name="Grigoriev I.V."/>
            <person name="Minto R.E."/>
            <person name="Hibbett D.S."/>
        </authorList>
    </citation>
    <scope>NUCLEOTIDE SEQUENCE [LARGE SCALE GENOMIC DNA]</scope>
    <source>
        <strain evidence="2 3">ATCC 64428</strain>
    </source>
</reference>
<evidence type="ECO:0000313" key="3">
    <source>
        <dbReference type="Proteomes" id="UP000054144"/>
    </source>
</evidence>
<name>A0A0D7AIC4_9AGAR</name>
<dbReference type="EMBL" id="KN881649">
    <property type="protein sequence ID" value="KIY51620.1"/>
    <property type="molecule type" value="Genomic_DNA"/>
</dbReference>
<keyword evidence="1" id="KW-0472">Membrane</keyword>
<keyword evidence="1" id="KW-0812">Transmembrane</keyword>
<keyword evidence="1" id="KW-1133">Transmembrane helix</keyword>
<sequence length="143" mass="15496">MSVLEAVFYGLPASSLEFAIFGPPLSAFGILDLLGALFIASYEAVVVVYAGRGNDTAEFGDLDIIIEAIGEEGGQTHVHIGPGVYSQLSHLLNDAQPLDMPWVMSPSEFLLAQALQQGMIFVLSSININNFFISKWYKPNELS</sequence>